<evidence type="ECO:0000259" key="1">
    <source>
        <dbReference type="PROSITE" id="PS50943"/>
    </source>
</evidence>
<dbReference type="Gene3D" id="1.10.260.40">
    <property type="entry name" value="lambda repressor-like DNA-binding domains"/>
    <property type="match status" value="1"/>
</dbReference>
<proteinExistence type="predicted"/>
<name>A0A7W6AIU8_9HYPH</name>
<dbReference type="PROSITE" id="PS50943">
    <property type="entry name" value="HTH_CROC1"/>
    <property type="match status" value="1"/>
</dbReference>
<accession>A0A7W6AIU8</accession>
<dbReference type="SUPFAM" id="SSF47413">
    <property type="entry name" value="lambda repressor-like DNA-binding domains"/>
    <property type="match status" value="1"/>
</dbReference>
<gene>
    <name evidence="2" type="ORF">GGR33_003647</name>
</gene>
<dbReference type="AlphaFoldDB" id="A0A7W6AIU8"/>
<dbReference type="InterPro" id="IPR010982">
    <property type="entry name" value="Lambda_DNA-bd_dom_sf"/>
</dbReference>
<protein>
    <submittedName>
        <fullName evidence="2">Transcriptional regulator with XRE-family HTH domain</fullName>
    </submittedName>
</protein>
<evidence type="ECO:0000313" key="2">
    <source>
        <dbReference type="EMBL" id="MBB3904133.1"/>
    </source>
</evidence>
<feature type="domain" description="HTH cro/C1-type" evidence="1">
    <location>
        <begin position="28"/>
        <end position="79"/>
    </location>
</feature>
<evidence type="ECO:0000313" key="3">
    <source>
        <dbReference type="Proteomes" id="UP000517759"/>
    </source>
</evidence>
<dbReference type="RefSeq" id="WP_281381180.1">
    <property type="nucleotide sequence ID" value="NZ_BSPG01000002.1"/>
</dbReference>
<dbReference type="GO" id="GO:0003677">
    <property type="term" value="F:DNA binding"/>
    <property type="evidence" value="ECO:0007669"/>
    <property type="project" value="InterPro"/>
</dbReference>
<dbReference type="InterPro" id="IPR001387">
    <property type="entry name" value="Cro/C1-type_HTH"/>
</dbReference>
<dbReference type="Proteomes" id="UP000517759">
    <property type="component" value="Unassembled WGS sequence"/>
</dbReference>
<comment type="caution">
    <text evidence="2">The sequence shown here is derived from an EMBL/GenBank/DDBJ whole genome shotgun (WGS) entry which is preliminary data.</text>
</comment>
<sequence length="242" mass="26860">MPPLSEVAEAALIPDATTLRPEILAIWVRSIRTTMNWSQEALAAAAGVNVRTVQRVEKGEPSTINTRRALARGLGYDDFGVFDDPSFVQTVEGMLDTIGTASREASGRQHPDHVPVEIRPVQGGADLEQLVDRAQAIVFHCEDQAPRPARESVAAMFDLMGDLKDLWVEMSFGQRLGYRDDLARLKDEIEGHGMDLYWALRPTRLVGESWTDKTPVSTTIGYLTIVSNEKKLTSIMVPRKIM</sequence>
<dbReference type="SMART" id="SM00530">
    <property type="entry name" value="HTH_XRE"/>
    <property type="match status" value="1"/>
</dbReference>
<dbReference type="EMBL" id="JACIDN010000006">
    <property type="protein sequence ID" value="MBB3904133.1"/>
    <property type="molecule type" value="Genomic_DNA"/>
</dbReference>
<organism evidence="2 3">
    <name type="scientific">Methylobacterium brachythecii</name>
    <dbReference type="NCBI Taxonomy" id="1176177"/>
    <lineage>
        <taxon>Bacteria</taxon>
        <taxon>Pseudomonadati</taxon>
        <taxon>Pseudomonadota</taxon>
        <taxon>Alphaproteobacteria</taxon>
        <taxon>Hyphomicrobiales</taxon>
        <taxon>Methylobacteriaceae</taxon>
        <taxon>Methylobacterium</taxon>
    </lineage>
</organism>
<reference evidence="2 3" key="1">
    <citation type="submission" date="2020-08" db="EMBL/GenBank/DDBJ databases">
        <title>Genomic Encyclopedia of Type Strains, Phase IV (KMG-IV): sequencing the most valuable type-strain genomes for metagenomic binning, comparative biology and taxonomic classification.</title>
        <authorList>
            <person name="Goeker M."/>
        </authorList>
    </citation>
    <scope>NUCLEOTIDE SEQUENCE [LARGE SCALE GENOMIC DNA]</scope>
    <source>
        <strain evidence="2 3">DSM 24105</strain>
    </source>
</reference>
<dbReference type="Pfam" id="PF01381">
    <property type="entry name" value="HTH_3"/>
    <property type="match status" value="1"/>
</dbReference>
<dbReference type="CDD" id="cd00093">
    <property type="entry name" value="HTH_XRE"/>
    <property type="match status" value="1"/>
</dbReference>